<protein>
    <submittedName>
        <fullName evidence="2">Amidase</fullName>
    </submittedName>
</protein>
<accession>A0ABV7T7A1</accession>
<dbReference type="PROSITE" id="PS00571">
    <property type="entry name" value="AMIDASES"/>
    <property type="match status" value="1"/>
</dbReference>
<proteinExistence type="predicted"/>
<gene>
    <name evidence="2" type="ORF">ACFOMF_12445</name>
</gene>
<dbReference type="InterPro" id="IPR000120">
    <property type="entry name" value="Amidase"/>
</dbReference>
<dbReference type="InterPro" id="IPR036928">
    <property type="entry name" value="AS_sf"/>
</dbReference>
<evidence type="ECO:0000313" key="2">
    <source>
        <dbReference type="EMBL" id="MFC3608589.1"/>
    </source>
</evidence>
<dbReference type="Pfam" id="PF01425">
    <property type="entry name" value="Amidase"/>
    <property type="match status" value="1"/>
</dbReference>
<dbReference type="Proteomes" id="UP001595630">
    <property type="component" value="Unassembled WGS sequence"/>
</dbReference>
<name>A0ABV7T7A1_9GAMM</name>
<dbReference type="InterPro" id="IPR023631">
    <property type="entry name" value="Amidase_dom"/>
</dbReference>
<evidence type="ECO:0000259" key="1">
    <source>
        <dbReference type="Pfam" id="PF01425"/>
    </source>
</evidence>
<comment type="caution">
    <text evidence="2">The sequence shown here is derived from an EMBL/GenBank/DDBJ whole genome shotgun (WGS) entry which is preliminary data.</text>
</comment>
<dbReference type="SUPFAM" id="SSF75304">
    <property type="entry name" value="Amidase signature (AS) enzymes"/>
    <property type="match status" value="1"/>
</dbReference>
<dbReference type="PANTHER" id="PTHR11895">
    <property type="entry name" value="TRANSAMIDASE"/>
    <property type="match status" value="1"/>
</dbReference>
<dbReference type="Gene3D" id="3.90.1300.10">
    <property type="entry name" value="Amidase signature (AS) domain"/>
    <property type="match status" value="1"/>
</dbReference>
<reference evidence="3" key="1">
    <citation type="journal article" date="2019" name="Int. J. Syst. Evol. Microbiol.">
        <title>The Global Catalogue of Microorganisms (GCM) 10K type strain sequencing project: providing services to taxonomists for standard genome sequencing and annotation.</title>
        <authorList>
            <consortium name="The Broad Institute Genomics Platform"/>
            <consortium name="The Broad Institute Genome Sequencing Center for Infectious Disease"/>
            <person name="Wu L."/>
            <person name="Ma J."/>
        </authorList>
    </citation>
    <scope>NUCLEOTIDE SEQUENCE [LARGE SCALE GENOMIC DNA]</scope>
    <source>
        <strain evidence="3">KCTC 42447</strain>
    </source>
</reference>
<keyword evidence="3" id="KW-1185">Reference proteome</keyword>
<dbReference type="PANTHER" id="PTHR11895:SF176">
    <property type="entry name" value="AMIDASE AMID-RELATED"/>
    <property type="match status" value="1"/>
</dbReference>
<feature type="domain" description="Amidase" evidence="1">
    <location>
        <begin position="18"/>
        <end position="357"/>
    </location>
</feature>
<sequence length="382" mass="38945">MTILTERMALNPGGPTAVVKDTIDIAGYPTRAASRALAEAPPASAHAAVVEGLLAAGFEICGKANLHELAFGTTGINHWTGTPANPRYPGRIPGGSSSGSAAAVAAGLAEVALGTDTGGSVRVPACCCGVFGFKPTFGRVSREGVMPARSSLDCVGPFAADLTMLTRAMRAIDKSFGALPQVTDVSLGVVPVSAHPEILQALEQALASSGFVLGEAPLPGMEAAYKAGMVVINRETWQACEGLLASDLVGDDVAGRLRAAGETSDAALAEAEAVRQAFTAEVDAALQCHPVLVLPTMPDYPLRLDEAADTRAVLGMTAFVRPFNLSGHPALSIPLEGAAGLPVGLQLVAAKGDDELLFAVAQALTARLESPVSDHGVSHDIA</sequence>
<organism evidence="2 3">
    <name type="scientific">Stutzerimonas tarimensis</name>
    <dbReference type="NCBI Taxonomy" id="1507735"/>
    <lineage>
        <taxon>Bacteria</taxon>
        <taxon>Pseudomonadati</taxon>
        <taxon>Pseudomonadota</taxon>
        <taxon>Gammaproteobacteria</taxon>
        <taxon>Pseudomonadales</taxon>
        <taxon>Pseudomonadaceae</taxon>
        <taxon>Stutzerimonas</taxon>
    </lineage>
</organism>
<evidence type="ECO:0000313" key="3">
    <source>
        <dbReference type="Proteomes" id="UP001595630"/>
    </source>
</evidence>
<dbReference type="EMBL" id="JBHRXZ010000022">
    <property type="protein sequence ID" value="MFC3608589.1"/>
    <property type="molecule type" value="Genomic_DNA"/>
</dbReference>
<dbReference type="InterPro" id="IPR020556">
    <property type="entry name" value="Amidase_CS"/>
</dbReference>
<dbReference type="RefSeq" id="WP_386365250.1">
    <property type="nucleotide sequence ID" value="NZ_JBHRXZ010000022.1"/>
</dbReference>